<sequence>MTVEEQIPQAGACLPVEGSSRRPWPVERSDPAGPPNLPSPGSHDELVSIRNMVARLRAAYPSVDAVTVEATVRTAYDSFRQARVRAYVPILVERRSRRVLGAACRTAPGQAIDGRAAVSGPEPDTAARAGGGGAHGRSDGPGNGEERAVTILAPETRRAYAGSAKD</sequence>
<comment type="caution">
    <text evidence="2">The sequence shown here is derived from an EMBL/GenBank/DDBJ whole genome shotgun (WGS) entry which is preliminary data.</text>
</comment>
<dbReference type="NCBIfam" id="NF046112">
    <property type="entry name" value="MSMEG_6209_Nter"/>
    <property type="match status" value="1"/>
</dbReference>
<accession>A0ABV9GAF7</accession>
<name>A0ABV9GAF7_9ACTN</name>
<evidence type="ECO:0000313" key="3">
    <source>
        <dbReference type="Proteomes" id="UP001595993"/>
    </source>
</evidence>
<dbReference type="EMBL" id="JBHSFE010000014">
    <property type="protein sequence ID" value="MFC4610070.1"/>
    <property type="molecule type" value="Genomic_DNA"/>
</dbReference>
<gene>
    <name evidence="2" type="ORF">ACFO9E_19985</name>
</gene>
<reference evidence="3" key="1">
    <citation type="journal article" date="2019" name="Int. J. Syst. Evol. Microbiol.">
        <title>The Global Catalogue of Microorganisms (GCM) 10K type strain sequencing project: providing services to taxonomists for standard genome sequencing and annotation.</title>
        <authorList>
            <consortium name="The Broad Institute Genomics Platform"/>
            <consortium name="The Broad Institute Genome Sequencing Center for Infectious Disease"/>
            <person name="Wu L."/>
            <person name="Ma J."/>
        </authorList>
    </citation>
    <scope>NUCLEOTIDE SEQUENCE [LARGE SCALE GENOMIC DNA]</scope>
    <source>
        <strain evidence="3">CGMCC 4.7139</strain>
    </source>
</reference>
<dbReference type="Gene3D" id="1.10.8.1060">
    <property type="entry name" value="Corynebacterium glutamicum thioredoxin-dependent arsenate reductase, N-terminal domain"/>
    <property type="match status" value="1"/>
</dbReference>
<dbReference type="RefSeq" id="WP_381197571.1">
    <property type="nucleotide sequence ID" value="NZ_JBHSFE010000014.1"/>
</dbReference>
<organism evidence="2 3">
    <name type="scientific">Streptomyces maoxianensis</name>
    <dbReference type="NCBI Taxonomy" id="1459942"/>
    <lineage>
        <taxon>Bacteria</taxon>
        <taxon>Bacillati</taxon>
        <taxon>Actinomycetota</taxon>
        <taxon>Actinomycetes</taxon>
        <taxon>Kitasatosporales</taxon>
        <taxon>Streptomycetaceae</taxon>
        <taxon>Streptomyces</taxon>
    </lineage>
</organism>
<keyword evidence="3" id="KW-1185">Reference proteome</keyword>
<feature type="region of interest" description="Disordered" evidence="1">
    <location>
        <begin position="1"/>
        <end position="44"/>
    </location>
</feature>
<evidence type="ECO:0000256" key="1">
    <source>
        <dbReference type="SAM" id="MobiDB-lite"/>
    </source>
</evidence>
<evidence type="ECO:0000313" key="2">
    <source>
        <dbReference type="EMBL" id="MFC4610070.1"/>
    </source>
</evidence>
<feature type="compositionally biased region" description="Gly residues" evidence="1">
    <location>
        <begin position="129"/>
        <end position="143"/>
    </location>
</feature>
<proteinExistence type="predicted"/>
<dbReference type="Proteomes" id="UP001595993">
    <property type="component" value="Unassembled WGS sequence"/>
</dbReference>
<protein>
    <submittedName>
        <fullName evidence="2">Three-helix bundle dimerization domain-containing protein</fullName>
    </submittedName>
</protein>
<feature type="region of interest" description="Disordered" evidence="1">
    <location>
        <begin position="114"/>
        <end position="166"/>
    </location>
</feature>